<proteinExistence type="inferred from homology"/>
<keyword evidence="3" id="KW-0378">Hydrolase</keyword>
<dbReference type="GO" id="GO:0016787">
    <property type="term" value="F:hydrolase activity"/>
    <property type="evidence" value="ECO:0007669"/>
    <property type="project" value="UniProtKB-KW"/>
</dbReference>
<evidence type="ECO:0000256" key="4">
    <source>
        <dbReference type="ARBA" id="ARBA00022806"/>
    </source>
</evidence>
<dbReference type="EMBL" id="VTEV01000005">
    <property type="protein sequence ID" value="TYS67668.1"/>
    <property type="molecule type" value="Genomic_DNA"/>
</dbReference>
<dbReference type="OrthoDB" id="9757917at2"/>
<name>A0A5D4SZC0_9BACI</name>
<reference evidence="10 11" key="1">
    <citation type="submission" date="2019-08" db="EMBL/GenBank/DDBJ databases">
        <title>Bacillus genomes from the desert of Cuatro Cienegas, Coahuila.</title>
        <authorList>
            <person name="Olmedo-Alvarez G."/>
        </authorList>
    </citation>
    <scope>NUCLEOTIDE SEQUENCE [LARGE SCALE GENOMIC DNA]</scope>
    <source>
        <strain evidence="10 11">CH28_1T</strain>
    </source>
</reference>
<dbReference type="PANTHER" id="PTHR43788">
    <property type="entry name" value="DNA2/NAM7 HELICASE FAMILY MEMBER"/>
    <property type="match status" value="1"/>
</dbReference>
<dbReference type="CDD" id="cd17934">
    <property type="entry name" value="DEXXQc_Upf1-like"/>
    <property type="match status" value="1"/>
</dbReference>
<dbReference type="RefSeq" id="WP_148988778.1">
    <property type="nucleotide sequence ID" value="NZ_VTEV01000005.1"/>
</dbReference>
<feature type="domain" description="DNA2/NAM7 helicase-like C-terminal" evidence="9">
    <location>
        <begin position="554"/>
        <end position="720"/>
    </location>
</feature>
<dbReference type="Gene3D" id="3.40.960.10">
    <property type="entry name" value="VSR Endonuclease"/>
    <property type="match status" value="1"/>
</dbReference>
<gene>
    <name evidence="10" type="ORF">FZC76_13945</name>
</gene>
<dbReference type="InterPro" id="IPR041677">
    <property type="entry name" value="DNA2/NAM7_AAA_11"/>
</dbReference>
<evidence type="ECO:0000256" key="3">
    <source>
        <dbReference type="ARBA" id="ARBA00022801"/>
    </source>
</evidence>
<sequence>MDITNHLILIKNKDKTDQIDTCVYKDGNWYVKYNNSDKRYTYNQSNVNLYQNPINVDPAKHIIYEDDQPISGAIAILDFNDYIRLIFQNGFQKVYPKSQIKIEENCLGSNQSSDCFDYLKTLANHISVKLDGDDSFLGKQYNGLSSVSPRSVLSTYLERKPLKREKKDLPLIFPFGFNTSQKAAAENAFREQVSIIEGPPGTGKTQTILNIIANVVINQKTVAVVSNNNSATANVQEKLQKYNLKFISAFLGNKENKFAFFSNQNGVYPDMRSWVIEEVEYQEIIQQLRNSHHKLNEMLTYKNRRAVLKQELSEVQTEYTYFQDYAKNSELDQLQMKFFRRLGADKTLQLIVEYKQAVENGTINVKKKFGNLIRYGIYNSKFYTFSPEAIITYLQNSYYELKMQELKQEIGVLEEKLQSYNFDKAMENYSQDSMKLLKASLAKSYGLNESRKTFQPNALWKDFSSFIYEYPVILSTTHSLRNCAANNYLFDYVLIDESSQVDIVTGALALSCAKNAVIVGDVKQLPNVVPEEARERSTRIFQSYNLDAAYHYAEHSLLSSLATLYKDIPKTLLKEHYRCHPKIIGFCNQKFYNNELIVLTEEKEKEAPLLLYKTAKGNHARGTFNQRQIDVVFNEIIPDQKLADKSIGIITPYRLQADKFQEGIGLQNMEADTVHKFQGREKDVIILSTVSTEVKLDDFADDPNLINVAVSRAVDQLVVVVADGSEDWKGTNLGDLVKYIKYNNFDIIESQIYSVFDLLYSSYSDKLLEVLKNSKQVSAFKSENLINTVIEKILSEETYNNLDYVLHQPLRMLIKDTEKLTELERKYAMNILTHTDFVIFNRLDKQPVLVVEVDGHAYHANNPKQLERDKMKDSILGKYEIPILRLKTTGSGEEEVFRGRLKEVI</sequence>
<keyword evidence="4" id="KW-0347">Helicase</keyword>
<dbReference type="PANTHER" id="PTHR43788:SF8">
    <property type="entry name" value="DNA-BINDING PROTEIN SMUBP-2"/>
    <property type="match status" value="1"/>
</dbReference>
<dbReference type="Gene3D" id="3.40.50.300">
    <property type="entry name" value="P-loop containing nucleotide triphosphate hydrolases"/>
    <property type="match status" value="3"/>
</dbReference>
<dbReference type="Pfam" id="PF13086">
    <property type="entry name" value="AAA_11"/>
    <property type="match status" value="1"/>
</dbReference>
<evidence type="ECO:0000313" key="11">
    <source>
        <dbReference type="Proteomes" id="UP000322524"/>
    </source>
</evidence>
<dbReference type="InterPro" id="IPR050534">
    <property type="entry name" value="Coronavir_polyprotein_1ab"/>
</dbReference>
<keyword evidence="6" id="KW-0175">Coiled coil</keyword>
<protein>
    <submittedName>
        <fullName evidence="10">AAA family ATPase</fullName>
    </submittedName>
</protein>
<keyword evidence="2" id="KW-0547">Nucleotide-binding</keyword>
<evidence type="ECO:0000259" key="8">
    <source>
        <dbReference type="Pfam" id="PF13086"/>
    </source>
</evidence>
<dbReference type="CDD" id="cd18808">
    <property type="entry name" value="SF1_C_Upf1"/>
    <property type="match status" value="1"/>
</dbReference>
<evidence type="ECO:0000259" key="7">
    <source>
        <dbReference type="Pfam" id="PF10881"/>
    </source>
</evidence>
<evidence type="ECO:0000259" key="9">
    <source>
        <dbReference type="Pfam" id="PF13087"/>
    </source>
</evidence>
<dbReference type="InterPro" id="IPR027417">
    <property type="entry name" value="P-loop_NTPase"/>
</dbReference>
<accession>A0A5D4SZC0</accession>
<keyword evidence="5" id="KW-0067">ATP-binding</keyword>
<evidence type="ECO:0000256" key="6">
    <source>
        <dbReference type="SAM" id="Coils"/>
    </source>
</evidence>
<dbReference type="Proteomes" id="UP000322524">
    <property type="component" value="Unassembled WGS sequence"/>
</dbReference>
<dbReference type="Pfam" id="PF10881">
    <property type="entry name" value="DUF2726"/>
    <property type="match status" value="1"/>
</dbReference>
<dbReference type="InterPro" id="IPR024402">
    <property type="entry name" value="DUF2726"/>
</dbReference>
<feature type="domain" description="DUF2726" evidence="7">
    <location>
        <begin position="828"/>
        <end position="901"/>
    </location>
</feature>
<dbReference type="InterPro" id="IPR047187">
    <property type="entry name" value="SF1_C_Upf1"/>
</dbReference>
<dbReference type="InterPro" id="IPR041679">
    <property type="entry name" value="DNA2/NAM7-like_C"/>
</dbReference>
<dbReference type="GO" id="GO:0043139">
    <property type="term" value="F:5'-3' DNA helicase activity"/>
    <property type="evidence" value="ECO:0007669"/>
    <property type="project" value="TreeGrafter"/>
</dbReference>
<organism evidence="10 11">
    <name type="scientific">Sutcliffiella horikoshii</name>
    <dbReference type="NCBI Taxonomy" id="79883"/>
    <lineage>
        <taxon>Bacteria</taxon>
        <taxon>Bacillati</taxon>
        <taxon>Bacillota</taxon>
        <taxon>Bacilli</taxon>
        <taxon>Bacillales</taxon>
        <taxon>Bacillaceae</taxon>
        <taxon>Sutcliffiella</taxon>
    </lineage>
</organism>
<evidence type="ECO:0000256" key="5">
    <source>
        <dbReference type="ARBA" id="ARBA00022840"/>
    </source>
</evidence>
<dbReference type="GO" id="GO:0005524">
    <property type="term" value="F:ATP binding"/>
    <property type="evidence" value="ECO:0007669"/>
    <property type="project" value="UniProtKB-KW"/>
</dbReference>
<dbReference type="AlphaFoldDB" id="A0A5D4SZC0"/>
<comment type="caution">
    <text evidence="10">The sequence shown here is derived from an EMBL/GenBank/DDBJ whole genome shotgun (WGS) entry which is preliminary data.</text>
</comment>
<feature type="coiled-coil region" evidence="6">
    <location>
        <begin position="396"/>
        <end position="423"/>
    </location>
</feature>
<dbReference type="SUPFAM" id="SSF52540">
    <property type="entry name" value="P-loop containing nucleoside triphosphate hydrolases"/>
    <property type="match status" value="1"/>
</dbReference>
<feature type="domain" description="DNA2/NAM7 helicase helicase" evidence="8">
    <location>
        <begin position="177"/>
        <end position="529"/>
    </location>
</feature>
<evidence type="ECO:0000313" key="10">
    <source>
        <dbReference type="EMBL" id="TYS67668.1"/>
    </source>
</evidence>
<evidence type="ECO:0000256" key="2">
    <source>
        <dbReference type="ARBA" id="ARBA00022741"/>
    </source>
</evidence>
<comment type="similarity">
    <text evidence="1">Belongs to the DNA2/NAM7 helicase family.</text>
</comment>
<evidence type="ECO:0000256" key="1">
    <source>
        <dbReference type="ARBA" id="ARBA00007913"/>
    </source>
</evidence>
<dbReference type="Pfam" id="PF13087">
    <property type="entry name" value="AAA_12"/>
    <property type="match status" value="1"/>
</dbReference>